<organism evidence="1 2">
    <name type="scientific">Trypanosoma cruzi</name>
    <dbReference type="NCBI Taxonomy" id="5693"/>
    <lineage>
        <taxon>Eukaryota</taxon>
        <taxon>Discoba</taxon>
        <taxon>Euglenozoa</taxon>
        <taxon>Kinetoplastea</taxon>
        <taxon>Metakinetoplastina</taxon>
        <taxon>Trypanosomatida</taxon>
        <taxon>Trypanosomatidae</taxon>
        <taxon>Trypanosoma</taxon>
        <taxon>Schizotrypanum</taxon>
    </lineage>
</organism>
<dbReference type="VEuPathDB" id="TriTrypDB:TcYC6_0101410"/>
<evidence type="ECO:0000313" key="2">
    <source>
        <dbReference type="Proteomes" id="UP000246121"/>
    </source>
</evidence>
<sequence length="397" mass="44544">MTRVQHAQASKRRSTQQQQEFVGLVDELLLLRHGERLDHVDRAWRATSLLPEADPPLSAAGRRQALETGLMFLQKRKHRKVRQRALGMLSLLLISPFHRCIETALIVNIVGFDGKLAMFIDPLLSEWHSTKLFSRPPRLGGSYMFTREMITFRPQWEALGSSLWTFFRSAGNGTEYGIDDVMTTRWLSVLETQYAQNPSFLVWTSVLMQESLRLNLHSESGVVQRVLGGTSRSDLSGINYPENTKHMLRRVGEAVELRFDANAGETAGVPACVKAAEEQEAKYLPRRFTHRPRMASAGEATSEESAVLLPPARIMMVTHAEVVAMALKHCCPKHHSLDSRFSVPYCSLTSLSRVNDYYCALDDGAPDARGPRRASEKSWCVGTVGSTAHLQTTIILR</sequence>
<dbReference type="VEuPathDB" id="TriTrypDB:TcCLB.507663.60"/>
<dbReference type="Proteomes" id="UP000246121">
    <property type="component" value="Unassembled WGS sequence"/>
</dbReference>
<protein>
    <submittedName>
        <fullName evidence="1">Uncharacterized protein</fullName>
    </submittedName>
</protein>
<name>A0A2V2V484_TRYCR</name>
<reference evidence="1 2" key="1">
    <citation type="journal article" date="2018" name="Microb. Genom.">
        <title>Expanding an expanded genome: long-read sequencing of Trypanosoma cruzi.</title>
        <authorList>
            <person name="Berna L."/>
            <person name="Rodriguez M."/>
            <person name="Chiribao M.L."/>
            <person name="Parodi-Talice A."/>
            <person name="Pita S."/>
            <person name="Rijo G."/>
            <person name="Alvarez-Valin F."/>
            <person name="Robello C."/>
        </authorList>
    </citation>
    <scope>NUCLEOTIDE SEQUENCE [LARGE SCALE GENOMIC DNA]</scope>
    <source>
        <strain evidence="1 2">Dm28c</strain>
    </source>
</reference>
<evidence type="ECO:0000313" key="1">
    <source>
        <dbReference type="EMBL" id="PWU90352.1"/>
    </source>
</evidence>
<dbReference type="CDD" id="cd07040">
    <property type="entry name" value="HP"/>
    <property type="match status" value="1"/>
</dbReference>
<dbReference type="SMART" id="SM00855">
    <property type="entry name" value="PGAM"/>
    <property type="match status" value="1"/>
</dbReference>
<proteinExistence type="predicted"/>
<gene>
    <name evidence="1" type="ORF">C4B63_51g89</name>
</gene>
<dbReference type="PANTHER" id="PTHR16469:SF44">
    <property type="match status" value="1"/>
</dbReference>
<dbReference type="VEuPathDB" id="TriTrypDB:BCY84_13738"/>
<dbReference type="VEuPathDB" id="TriTrypDB:Tc_MARK_1246"/>
<dbReference type="VEuPathDB" id="TriTrypDB:ECC02_004238"/>
<dbReference type="VEuPathDB" id="TriTrypDB:TCSYLVIO_002091"/>
<dbReference type="VEuPathDB" id="TriTrypDB:C4B63_51g89"/>
<dbReference type="Pfam" id="PF00300">
    <property type="entry name" value="His_Phos_1"/>
    <property type="match status" value="1"/>
</dbReference>
<dbReference type="AlphaFoldDB" id="A0A2V2V484"/>
<dbReference type="InterPro" id="IPR013078">
    <property type="entry name" value="His_Pase_superF_clade-1"/>
</dbReference>
<dbReference type="PANTHER" id="PTHR16469">
    <property type="entry name" value="UBIQUITIN-ASSOCIATED AND SH3 DOMAIN-CONTAINING BA-RELATED"/>
    <property type="match status" value="1"/>
</dbReference>
<comment type="caution">
    <text evidence="1">The sequence shown here is derived from an EMBL/GenBank/DDBJ whole genome shotgun (WGS) entry which is preliminary data.</text>
</comment>
<dbReference type="InterPro" id="IPR029033">
    <property type="entry name" value="His_PPase_superfam"/>
</dbReference>
<dbReference type="VEuPathDB" id="TriTrypDB:TcCL_ESM03135"/>
<dbReference type="VEuPathDB" id="TriTrypDB:C3747_280g13"/>
<dbReference type="VEuPathDB" id="TriTrypDB:TcBrA4_0073290"/>
<dbReference type="Gene3D" id="3.40.50.1240">
    <property type="entry name" value="Phosphoglycerate mutase-like"/>
    <property type="match status" value="1"/>
</dbReference>
<dbReference type="InterPro" id="IPR051710">
    <property type="entry name" value="Phosphatase_SH3-domain"/>
</dbReference>
<accession>A0A2V2V484</accession>
<dbReference type="VEuPathDB" id="TriTrypDB:TcCLB.506179.50"/>
<dbReference type="VEuPathDB" id="TriTrypDB:TcG_06553"/>
<dbReference type="OrthoDB" id="414418at2759"/>
<dbReference type="VEuPathDB" id="TriTrypDB:TCDM_07015"/>
<dbReference type="EMBL" id="PRFA01000051">
    <property type="protein sequence ID" value="PWU90352.1"/>
    <property type="molecule type" value="Genomic_DNA"/>
</dbReference>
<dbReference type="SUPFAM" id="SSF53254">
    <property type="entry name" value="Phosphoglycerate mutase-like"/>
    <property type="match status" value="1"/>
</dbReference>